<dbReference type="WBParaSite" id="JU765_v2.g12571.t1">
    <property type="protein sequence ID" value="JU765_v2.g12571.t1"/>
    <property type="gene ID" value="JU765_v2.g12571"/>
</dbReference>
<evidence type="ECO:0000313" key="1">
    <source>
        <dbReference type="Proteomes" id="UP000887576"/>
    </source>
</evidence>
<sequence length="78" mass="8789">MTTWIDLNTVDEGRRYIVAALLFTFGVCGIAADLFAIRCILKHHYCKNCFGRLQLLHSTVEAVILSGFLFWAVPITLT</sequence>
<evidence type="ECO:0000313" key="2">
    <source>
        <dbReference type="WBParaSite" id="JU765_v2.g12571.t1"/>
    </source>
</evidence>
<accession>A0AC34Q3B4</accession>
<name>A0AC34Q3B4_9BILA</name>
<protein>
    <submittedName>
        <fullName evidence="2">7TM GPCR serpentine receptor class x (Srx) domain-containing protein</fullName>
    </submittedName>
</protein>
<dbReference type="Proteomes" id="UP000887576">
    <property type="component" value="Unplaced"/>
</dbReference>
<organism evidence="1 2">
    <name type="scientific">Panagrolaimus sp. JU765</name>
    <dbReference type="NCBI Taxonomy" id="591449"/>
    <lineage>
        <taxon>Eukaryota</taxon>
        <taxon>Metazoa</taxon>
        <taxon>Ecdysozoa</taxon>
        <taxon>Nematoda</taxon>
        <taxon>Chromadorea</taxon>
        <taxon>Rhabditida</taxon>
        <taxon>Tylenchina</taxon>
        <taxon>Panagrolaimomorpha</taxon>
        <taxon>Panagrolaimoidea</taxon>
        <taxon>Panagrolaimidae</taxon>
        <taxon>Panagrolaimus</taxon>
    </lineage>
</organism>
<reference evidence="2" key="1">
    <citation type="submission" date="2022-11" db="UniProtKB">
        <authorList>
            <consortium name="WormBaseParasite"/>
        </authorList>
    </citation>
    <scope>IDENTIFICATION</scope>
</reference>
<proteinExistence type="predicted"/>